<accession>A0A803NQJ9</accession>
<keyword evidence="6" id="KW-0808">Transferase</keyword>
<dbReference type="InterPro" id="IPR036249">
    <property type="entry name" value="Thioredoxin-like_sf"/>
</dbReference>
<dbReference type="FunFam" id="1.20.1050.10:FF:000004">
    <property type="entry name" value="Glutathione S-transferase F2"/>
    <property type="match status" value="1"/>
</dbReference>
<dbReference type="FunFam" id="3.40.30.10:FF:000016">
    <property type="entry name" value="Glutathione S-transferase F2"/>
    <property type="match status" value="1"/>
</dbReference>
<dbReference type="PANTHER" id="PTHR43900">
    <property type="entry name" value="GLUTATHIONE S-TRANSFERASE RHO"/>
    <property type="match status" value="1"/>
</dbReference>
<comment type="similarity">
    <text evidence="2">Belongs to the GST superfamily. Phi family.</text>
</comment>
<name>A0A803NQJ9_CANSA</name>
<evidence type="ECO:0000256" key="5">
    <source>
        <dbReference type="ARBA" id="ARBA00022575"/>
    </source>
</evidence>
<dbReference type="CDD" id="cd03187">
    <property type="entry name" value="GST_C_Phi"/>
    <property type="match status" value="1"/>
</dbReference>
<dbReference type="OMA" id="WHERMVE"/>
<evidence type="ECO:0000256" key="7">
    <source>
        <dbReference type="ARBA" id="ARBA00047960"/>
    </source>
</evidence>
<dbReference type="PROSITE" id="PS50404">
    <property type="entry name" value="GST_NTER"/>
    <property type="match status" value="1"/>
</dbReference>
<dbReference type="EnsemblPlants" id="evm.model.01.739">
    <property type="protein sequence ID" value="cds.evm.model.01.739"/>
    <property type="gene ID" value="evm.TU.01.739"/>
</dbReference>
<dbReference type="PANTHER" id="PTHR43900:SF47">
    <property type="entry name" value="GLUTATHIONE S-TRANSFERASE F6-RELATED"/>
    <property type="match status" value="1"/>
</dbReference>
<keyword evidence="11" id="KW-1185">Reference proteome</keyword>
<dbReference type="InterPro" id="IPR034347">
    <property type="entry name" value="GST_Phi_C"/>
</dbReference>
<reference evidence="10" key="1">
    <citation type="submission" date="2018-11" db="EMBL/GenBank/DDBJ databases">
        <authorList>
            <person name="Grassa J C."/>
        </authorList>
    </citation>
    <scope>NUCLEOTIDE SEQUENCE [LARGE SCALE GENOMIC DNA]</scope>
</reference>
<dbReference type="Proteomes" id="UP000596661">
    <property type="component" value="Chromosome 1"/>
</dbReference>
<dbReference type="CDD" id="cd03053">
    <property type="entry name" value="GST_N_Phi"/>
    <property type="match status" value="1"/>
</dbReference>
<organism evidence="10 11">
    <name type="scientific">Cannabis sativa</name>
    <name type="common">Hemp</name>
    <name type="synonym">Marijuana</name>
    <dbReference type="NCBI Taxonomy" id="3483"/>
    <lineage>
        <taxon>Eukaryota</taxon>
        <taxon>Viridiplantae</taxon>
        <taxon>Streptophyta</taxon>
        <taxon>Embryophyta</taxon>
        <taxon>Tracheophyta</taxon>
        <taxon>Spermatophyta</taxon>
        <taxon>Magnoliopsida</taxon>
        <taxon>eudicotyledons</taxon>
        <taxon>Gunneridae</taxon>
        <taxon>Pentapetalae</taxon>
        <taxon>rosids</taxon>
        <taxon>fabids</taxon>
        <taxon>Rosales</taxon>
        <taxon>Cannabaceae</taxon>
        <taxon>Cannabis</taxon>
    </lineage>
</organism>
<evidence type="ECO:0000256" key="6">
    <source>
        <dbReference type="ARBA" id="ARBA00022679"/>
    </source>
</evidence>
<dbReference type="OrthoDB" id="422574at2759"/>
<comment type="subcellular location">
    <subcellularLocation>
        <location evidence="1">Cytoplasm</location>
        <location evidence="1">Cytosol</location>
    </subcellularLocation>
</comment>
<dbReference type="GO" id="GO:0006749">
    <property type="term" value="P:glutathione metabolic process"/>
    <property type="evidence" value="ECO:0007669"/>
    <property type="project" value="TreeGrafter"/>
</dbReference>
<evidence type="ECO:0000313" key="10">
    <source>
        <dbReference type="EnsemblPlants" id="cds.evm.model.01.739"/>
    </source>
</evidence>
<dbReference type="Gramene" id="evm.model.01.739">
    <property type="protein sequence ID" value="cds.evm.model.01.739"/>
    <property type="gene ID" value="evm.TU.01.739"/>
</dbReference>
<dbReference type="PROSITE" id="PS50405">
    <property type="entry name" value="GST_CTER"/>
    <property type="match status" value="1"/>
</dbReference>
<dbReference type="Pfam" id="PF00043">
    <property type="entry name" value="GST_C"/>
    <property type="match status" value="1"/>
</dbReference>
<protein>
    <recommendedName>
        <fullName evidence="3">glutathione transferase</fullName>
        <ecNumber evidence="3">2.5.1.18</ecNumber>
    </recommendedName>
</protein>
<dbReference type="Pfam" id="PF02798">
    <property type="entry name" value="GST_N"/>
    <property type="match status" value="1"/>
</dbReference>
<proteinExistence type="inferred from homology"/>
<dbReference type="GO" id="GO:0004364">
    <property type="term" value="F:glutathione transferase activity"/>
    <property type="evidence" value="ECO:0007669"/>
    <property type="project" value="UniProtKB-EC"/>
</dbReference>
<dbReference type="EC" id="2.5.1.18" evidence="3"/>
<dbReference type="GO" id="GO:0009407">
    <property type="term" value="P:toxin catabolic process"/>
    <property type="evidence" value="ECO:0007669"/>
    <property type="project" value="UniProtKB-ARBA"/>
</dbReference>
<dbReference type="InterPro" id="IPR040079">
    <property type="entry name" value="Glutathione_S-Trfase"/>
</dbReference>
<dbReference type="GO" id="GO:0005829">
    <property type="term" value="C:cytosol"/>
    <property type="evidence" value="ECO:0007669"/>
    <property type="project" value="UniProtKB-SubCell"/>
</dbReference>
<evidence type="ECO:0000256" key="1">
    <source>
        <dbReference type="ARBA" id="ARBA00004514"/>
    </source>
</evidence>
<dbReference type="InterPro" id="IPR004046">
    <property type="entry name" value="GST_C"/>
</dbReference>
<dbReference type="Gene3D" id="1.20.1050.10">
    <property type="match status" value="1"/>
</dbReference>
<dbReference type="SUPFAM" id="SSF47616">
    <property type="entry name" value="GST C-terminal domain-like"/>
    <property type="match status" value="1"/>
</dbReference>
<evidence type="ECO:0000259" key="9">
    <source>
        <dbReference type="PROSITE" id="PS50405"/>
    </source>
</evidence>
<dbReference type="GO" id="GO:0043295">
    <property type="term" value="F:glutathione binding"/>
    <property type="evidence" value="ECO:0007669"/>
    <property type="project" value="TreeGrafter"/>
</dbReference>
<dbReference type="InterPro" id="IPR036282">
    <property type="entry name" value="Glutathione-S-Trfase_C_sf"/>
</dbReference>
<evidence type="ECO:0000256" key="3">
    <source>
        <dbReference type="ARBA" id="ARBA00012452"/>
    </source>
</evidence>
<sequence>MVAGIKVIGTAYSIATMRVLACLYEKDLDFQFVPVDLSTGQHKMEPFLSLNPFGQVPAFEDGDLKLYESRAITRYIAEEYMNKGTDLVFKEPKKQAVESVWAEIEAHHFDPAGTILNWELSVKPRLLGLEVDRAVVDENEAKLVKVLDVYEKRLCESKYLGGDRFTLADLHHLPTADYLTDTSIKMLFESRPRVSDWLADITARPAWRKAVELRNQALKKRVDTSMQGSQTK</sequence>
<comment type="catalytic activity">
    <reaction evidence="7">
        <text>RX + glutathione = an S-substituted glutathione + a halide anion + H(+)</text>
        <dbReference type="Rhea" id="RHEA:16437"/>
        <dbReference type="ChEBI" id="CHEBI:15378"/>
        <dbReference type="ChEBI" id="CHEBI:16042"/>
        <dbReference type="ChEBI" id="CHEBI:17792"/>
        <dbReference type="ChEBI" id="CHEBI:57925"/>
        <dbReference type="ChEBI" id="CHEBI:90779"/>
        <dbReference type="EC" id="2.5.1.18"/>
    </reaction>
</comment>
<dbReference type="SFLD" id="SFLDS00019">
    <property type="entry name" value="Glutathione_Transferase_(cytos"/>
    <property type="match status" value="1"/>
</dbReference>
<reference evidence="10" key="2">
    <citation type="submission" date="2021-03" db="UniProtKB">
        <authorList>
            <consortium name="EnsemblPlants"/>
        </authorList>
    </citation>
    <scope>IDENTIFICATION</scope>
</reference>
<keyword evidence="4" id="KW-0963">Cytoplasm</keyword>
<feature type="domain" description="GST N-terminal" evidence="8">
    <location>
        <begin position="3"/>
        <end position="84"/>
    </location>
</feature>
<dbReference type="SUPFAM" id="SSF52833">
    <property type="entry name" value="Thioredoxin-like"/>
    <property type="match status" value="1"/>
</dbReference>
<evidence type="ECO:0000313" key="11">
    <source>
        <dbReference type="Proteomes" id="UP000596661"/>
    </source>
</evidence>
<dbReference type="AlphaFoldDB" id="A0A803NQJ9"/>
<dbReference type="SFLD" id="SFLDG01154">
    <property type="entry name" value="Main.5:_Phi-like"/>
    <property type="match status" value="1"/>
</dbReference>
<evidence type="ECO:0000256" key="2">
    <source>
        <dbReference type="ARBA" id="ARBA00010128"/>
    </source>
</evidence>
<dbReference type="EMBL" id="UZAU01000018">
    <property type="status" value="NOT_ANNOTATED_CDS"/>
    <property type="molecule type" value="Genomic_DNA"/>
</dbReference>
<dbReference type="InterPro" id="IPR004045">
    <property type="entry name" value="Glutathione_S-Trfase_N"/>
</dbReference>
<keyword evidence="5" id="KW-0216">Detoxification</keyword>
<dbReference type="InterPro" id="IPR010987">
    <property type="entry name" value="Glutathione-S-Trfase_C-like"/>
</dbReference>
<evidence type="ECO:0000256" key="4">
    <source>
        <dbReference type="ARBA" id="ARBA00022490"/>
    </source>
</evidence>
<evidence type="ECO:0000259" key="8">
    <source>
        <dbReference type="PROSITE" id="PS50404"/>
    </source>
</evidence>
<dbReference type="Gene3D" id="3.40.30.10">
    <property type="entry name" value="Glutaredoxin"/>
    <property type="match status" value="1"/>
</dbReference>
<feature type="domain" description="GST C-terminal" evidence="9">
    <location>
        <begin position="91"/>
        <end position="226"/>
    </location>
</feature>
<dbReference type="SFLD" id="SFLDG00358">
    <property type="entry name" value="Main_(cytGST)"/>
    <property type="match status" value="1"/>
</dbReference>